<evidence type="ECO:0000256" key="2">
    <source>
        <dbReference type="ARBA" id="ARBA00014783"/>
    </source>
</evidence>
<dbReference type="AlphaFoldDB" id="A0A2V1HVK2"/>
<sequence>MTRPERESLAGLLDDDSIRLGLTASDRFDAVTQCGQALVATGAVAEAYVESMLKRERSVSTYIGEGVAIPHGTLAGKDSVSRPAMVVLGFTDGVDWGDGHIARVCVGIAAPAGGHVALVARLAEILLDAELAERLRSATTAEQIKVLFAAGDDRGER</sequence>
<dbReference type="CDD" id="cd00211">
    <property type="entry name" value="PTS_IIA_fru"/>
    <property type="match status" value="1"/>
</dbReference>
<dbReference type="Proteomes" id="UP000244893">
    <property type="component" value="Unassembled WGS sequence"/>
</dbReference>
<dbReference type="OrthoDB" id="1640042at2"/>
<dbReference type="GO" id="GO:0016301">
    <property type="term" value="F:kinase activity"/>
    <property type="evidence" value="ECO:0007669"/>
    <property type="project" value="UniProtKB-KW"/>
</dbReference>
<evidence type="ECO:0000313" key="13">
    <source>
        <dbReference type="EMBL" id="PVZ94387.1"/>
    </source>
</evidence>
<dbReference type="PROSITE" id="PS00372">
    <property type="entry name" value="PTS_EIIA_TYPE_2_HIS"/>
    <property type="match status" value="1"/>
</dbReference>
<evidence type="ECO:0000259" key="12">
    <source>
        <dbReference type="PROSITE" id="PS51094"/>
    </source>
</evidence>
<evidence type="ECO:0000256" key="1">
    <source>
        <dbReference type="ARBA" id="ARBA00002434"/>
    </source>
</evidence>
<dbReference type="Pfam" id="PF00359">
    <property type="entry name" value="PTS_EIIA_2"/>
    <property type="match status" value="1"/>
</dbReference>
<evidence type="ECO:0000256" key="10">
    <source>
        <dbReference type="ARBA" id="ARBA00030956"/>
    </source>
</evidence>
<dbReference type="PROSITE" id="PS51094">
    <property type="entry name" value="PTS_EIIA_TYPE_2"/>
    <property type="match status" value="1"/>
</dbReference>
<dbReference type="EMBL" id="QEOP01000002">
    <property type="protein sequence ID" value="PVZ94387.1"/>
    <property type="molecule type" value="Genomic_DNA"/>
</dbReference>
<evidence type="ECO:0000256" key="8">
    <source>
        <dbReference type="ARBA" id="ARBA00022777"/>
    </source>
</evidence>
<keyword evidence="3" id="KW-0813">Transport</keyword>
<dbReference type="GO" id="GO:0090563">
    <property type="term" value="F:protein-phosphocysteine-sugar phosphotransferase activity"/>
    <property type="evidence" value="ECO:0007669"/>
    <property type="project" value="TreeGrafter"/>
</dbReference>
<evidence type="ECO:0000256" key="6">
    <source>
        <dbReference type="ARBA" id="ARBA00022679"/>
    </source>
</evidence>
<feature type="domain" description="PTS EIIA type-2" evidence="12">
    <location>
        <begin position="11"/>
        <end position="151"/>
    </location>
</feature>
<dbReference type="GO" id="GO:0009401">
    <property type="term" value="P:phosphoenolpyruvate-dependent sugar phosphotransferase system"/>
    <property type="evidence" value="ECO:0007669"/>
    <property type="project" value="UniProtKB-KW"/>
</dbReference>
<evidence type="ECO:0000256" key="5">
    <source>
        <dbReference type="ARBA" id="ARBA00022597"/>
    </source>
</evidence>
<evidence type="ECO:0000256" key="11">
    <source>
        <dbReference type="ARBA" id="ARBA00030962"/>
    </source>
</evidence>
<keyword evidence="5 13" id="KW-0762">Sugar transport</keyword>
<evidence type="ECO:0000256" key="3">
    <source>
        <dbReference type="ARBA" id="ARBA00022448"/>
    </source>
</evidence>
<dbReference type="InterPro" id="IPR016152">
    <property type="entry name" value="PTrfase/Anion_transptr"/>
</dbReference>
<reference evidence="13 14" key="1">
    <citation type="submission" date="2018-05" db="EMBL/GenBank/DDBJ databases">
        <title>Amnibacterium sp. M8JJ-5, whole genome shotgun sequence.</title>
        <authorList>
            <person name="Tuo L."/>
        </authorList>
    </citation>
    <scope>NUCLEOTIDE SEQUENCE [LARGE SCALE GENOMIC DNA]</scope>
    <source>
        <strain evidence="13 14">M8JJ-5</strain>
    </source>
</reference>
<dbReference type="Gene3D" id="3.40.930.10">
    <property type="entry name" value="Mannitol-specific EII, Chain A"/>
    <property type="match status" value="1"/>
</dbReference>
<protein>
    <recommendedName>
        <fullName evidence="2">Mannitol-specific phosphotransferase enzyme IIA component</fullName>
    </recommendedName>
    <alternativeName>
        <fullName evidence="10">EIIA</fullName>
    </alternativeName>
    <alternativeName>
        <fullName evidence="11">EIII</fullName>
    </alternativeName>
    <alternativeName>
        <fullName evidence="9">PTS system mannitol-specific EIIA component</fullName>
    </alternativeName>
</protein>
<keyword evidence="7" id="KW-0598">Phosphotransferase system</keyword>
<name>A0A2V1HVK2_9MICO</name>
<comment type="caution">
    <text evidence="13">The sequence shown here is derived from an EMBL/GenBank/DDBJ whole genome shotgun (WGS) entry which is preliminary data.</text>
</comment>
<dbReference type="InterPro" id="IPR002178">
    <property type="entry name" value="PTS_EIIA_type-2_dom"/>
</dbReference>
<keyword evidence="4" id="KW-0597">Phosphoprotein</keyword>
<dbReference type="RefSeq" id="WP_116756898.1">
    <property type="nucleotide sequence ID" value="NZ_JBHUEX010000001.1"/>
</dbReference>
<gene>
    <name evidence="13" type="ORF">DDQ50_11765</name>
</gene>
<evidence type="ECO:0000256" key="7">
    <source>
        <dbReference type="ARBA" id="ARBA00022683"/>
    </source>
</evidence>
<keyword evidence="14" id="KW-1185">Reference proteome</keyword>
<evidence type="ECO:0000313" key="14">
    <source>
        <dbReference type="Proteomes" id="UP000244893"/>
    </source>
</evidence>
<dbReference type="PANTHER" id="PTHR30181:SF2">
    <property type="entry name" value="PTS SYSTEM MANNITOL-SPECIFIC EIICBA COMPONENT"/>
    <property type="match status" value="1"/>
</dbReference>
<dbReference type="SUPFAM" id="SSF55804">
    <property type="entry name" value="Phoshotransferase/anion transport protein"/>
    <property type="match status" value="1"/>
</dbReference>
<evidence type="ECO:0000256" key="9">
    <source>
        <dbReference type="ARBA" id="ARBA00029908"/>
    </source>
</evidence>
<dbReference type="GO" id="GO:0005886">
    <property type="term" value="C:plasma membrane"/>
    <property type="evidence" value="ECO:0007669"/>
    <property type="project" value="TreeGrafter"/>
</dbReference>
<organism evidence="13 14">
    <name type="scientific">Amnibacterium flavum</name>
    <dbReference type="NCBI Taxonomy" id="2173173"/>
    <lineage>
        <taxon>Bacteria</taxon>
        <taxon>Bacillati</taxon>
        <taxon>Actinomycetota</taxon>
        <taxon>Actinomycetes</taxon>
        <taxon>Micrococcales</taxon>
        <taxon>Microbacteriaceae</taxon>
        <taxon>Amnibacterium</taxon>
    </lineage>
</organism>
<keyword evidence="6" id="KW-0808">Transferase</keyword>
<proteinExistence type="predicted"/>
<dbReference type="InterPro" id="IPR050893">
    <property type="entry name" value="Sugar_PTS"/>
</dbReference>
<evidence type="ECO:0000256" key="4">
    <source>
        <dbReference type="ARBA" id="ARBA00022553"/>
    </source>
</evidence>
<keyword evidence="8" id="KW-0418">Kinase</keyword>
<dbReference type="PANTHER" id="PTHR30181">
    <property type="entry name" value="MANNITOL PERMEASE IIC COMPONENT"/>
    <property type="match status" value="1"/>
</dbReference>
<comment type="function">
    <text evidence="1">The phosphoenolpyruvate-dependent sugar phosphotransferase system (sugar PTS), a major carbohydrate active transport system, catalyzes the phosphorylation of incoming sugar substrates concomitantly with their translocation across the cell membrane. The enzyme II CmtAB PTS system is involved in D-mannitol transport.</text>
</comment>
<accession>A0A2V1HVK2</accession>